<gene>
    <name evidence="1" type="ORF">TIFTF001_047060</name>
</gene>
<organism evidence="1 2">
    <name type="scientific">Ficus carica</name>
    <name type="common">Common fig</name>
    <dbReference type="NCBI Taxonomy" id="3494"/>
    <lineage>
        <taxon>Eukaryota</taxon>
        <taxon>Viridiplantae</taxon>
        <taxon>Streptophyta</taxon>
        <taxon>Embryophyta</taxon>
        <taxon>Tracheophyta</taxon>
        <taxon>Spermatophyta</taxon>
        <taxon>Magnoliopsida</taxon>
        <taxon>eudicotyledons</taxon>
        <taxon>Gunneridae</taxon>
        <taxon>Pentapetalae</taxon>
        <taxon>rosids</taxon>
        <taxon>fabids</taxon>
        <taxon>Rosales</taxon>
        <taxon>Moraceae</taxon>
        <taxon>Ficeae</taxon>
        <taxon>Ficus</taxon>
    </lineage>
</organism>
<evidence type="ECO:0000313" key="2">
    <source>
        <dbReference type="Proteomes" id="UP001187192"/>
    </source>
</evidence>
<name>A0AA87Z734_FICCA</name>
<sequence>MIAISSGTLQRAIWLPKYVLIQTRCRGGRQRRRRQARGANEREIRGDLNRDCDFLSILPSREVILVMEIAIALRCWKR</sequence>
<dbReference type="Proteomes" id="UP001187192">
    <property type="component" value="Unassembled WGS sequence"/>
</dbReference>
<dbReference type="EMBL" id="BTGU01005131">
    <property type="protein sequence ID" value="GMN20218.1"/>
    <property type="molecule type" value="Genomic_DNA"/>
</dbReference>
<keyword evidence="2" id="KW-1185">Reference proteome</keyword>
<evidence type="ECO:0000313" key="1">
    <source>
        <dbReference type="EMBL" id="GMN20218.1"/>
    </source>
</evidence>
<accession>A0AA87Z734</accession>
<comment type="caution">
    <text evidence="1">The sequence shown here is derived from an EMBL/GenBank/DDBJ whole genome shotgun (WGS) entry which is preliminary data.</text>
</comment>
<reference evidence="1" key="1">
    <citation type="submission" date="2023-07" db="EMBL/GenBank/DDBJ databases">
        <title>draft genome sequence of fig (Ficus carica).</title>
        <authorList>
            <person name="Takahashi T."/>
            <person name="Nishimura K."/>
        </authorList>
    </citation>
    <scope>NUCLEOTIDE SEQUENCE</scope>
</reference>
<protein>
    <submittedName>
        <fullName evidence="1">Uncharacterized protein</fullName>
    </submittedName>
</protein>
<proteinExistence type="predicted"/>
<dbReference type="AlphaFoldDB" id="A0AA87Z734"/>